<evidence type="ECO:0000313" key="1">
    <source>
        <dbReference type="EMBL" id="KAL0191906.1"/>
    </source>
</evidence>
<keyword evidence="2" id="KW-1185">Reference proteome</keyword>
<dbReference type="EMBL" id="JAMKFB020000005">
    <property type="protein sequence ID" value="KAL0191906.1"/>
    <property type="molecule type" value="Genomic_DNA"/>
</dbReference>
<feature type="non-terminal residue" evidence="1">
    <location>
        <position position="1"/>
    </location>
</feature>
<dbReference type="AlphaFoldDB" id="A0ABD0R073"/>
<accession>A0ABD0R073</accession>
<evidence type="ECO:0000313" key="2">
    <source>
        <dbReference type="Proteomes" id="UP001529510"/>
    </source>
</evidence>
<sequence length="52" mass="6187">IRDTVFTFLCRNGKSRMLMKTKHFTYLKRHLISKGHSEMVQELLNCFVEQNG</sequence>
<dbReference type="Proteomes" id="UP001529510">
    <property type="component" value="Unassembled WGS sequence"/>
</dbReference>
<feature type="non-terminal residue" evidence="1">
    <location>
        <position position="52"/>
    </location>
</feature>
<reference evidence="1 2" key="1">
    <citation type="submission" date="2024-05" db="EMBL/GenBank/DDBJ databases">
        <title>Genome sequencing and assembly of Indian major carp, Cirrhinus mrigala (Hamilton, 1822).</title>
        <authorList>
            <person name="Mohindra V."/>
            <person name="Chowdhury L.M."/>
            <person name="Lal K."/>
            <person name="Jena J.K."/>
        </authorList>
    </citation>
    <scope>NUCLEOTIDE SEQUENCE [LARGE SCALE GENOMIC DNA]</scope>
    <source>
        <strain evidence="1">CM1030</strain>
        <tissue evidence="1">Blood</tissue>
    </source>
</reference>
<name>A0ABD0R073_CIRMR</name>
<proteinExistence type="predicted"/>
<organism evidence="1 2">
    <name type="scientific">Cirrhinus mrigala</name>
    <name type="common">Mrigala</name>
    <dbReference type="NCBI Taxonomy" id="683832"/>
    <lineage>
        <taxon>Eukaryota</taxon>
        <taxon>Metazoa</taxon>
        <taxon>Chordata</taxon>
        <taxon>Craniata</taxon>
        <taxon>Vertebrata</taxon>
        <taxon>Euteleostomi</taxon>
        <taxon>Actinopterygii</taxon>
        <taxon>Neopterygii</taxon>
        <taxon>Teleostei</taxon>
        <taxon>Ostariophysi</taxon>
        <taxon>Cypriniformes</taxon>
        <taxon>Cyprinidae</taxon>
        <taxon>Labeoninae</taxon>
        <taxon>Labeonini</taxon>
        <taxon>Cirrhinus</taxon>
    </lineage>
</organism>
<comment type="caution">
    <text evidence="1">The sequence shown here is derived from an EMBL/GenBank/DDBJ whole genome shotgun (WGS) entry which is preliminary data.</text>
</comment>
<protein>
    <submittedName>
        <fullName evidence="1">Uncharacterized protein</fullName>
    </submittedName>
</protein>
<gene>
    <name evidence="1" type="ORF">M9458_010202</name>
</gene>